<evidence type="ECO:0000313" key="5">
    <source>
        <dbReference type="Proteomes" id="UP000322822"/>
    </source>
</evidence>
<dbReference type="Proteomes" id="UP000322822">
    <property type="component" value="Chromosome 2"/>
</dbReference>
<dbReference type="SUPFAM" id="SSF53383">
    <property type="entry name" value="PLP-dependent transferases"/>
    <property type="match status" value="1"/>
</dbReference>
<dbReference type="InterPro" id="IPR015421">
    <property type="entry name" value="PyrdxlP-dep_Trfase_major"/>
</dbReference>
<accession>A0A5P2H9A0</accession>
<comment type="similarity">
    <text evidence="3">Belongs to the class-III pyridoxal-phosphate-dependent aminotransferase family.</text>
</comment>
<dbReference type="OrthoDB" id="9801052at2"/>
<evidence type="ECO:0000313" key="4">
    <source>
        <dbReference type="EMBL" id="QET04661.1"/>
    </source>
</evidence>
<keyword evidence="4" id="KW-0032">Aminotransferase</keyword>
<dbReference type="InterPro" id="IPR015422">
    <property type="entry name" value="PyrdxlP-dep_Trfase_small"/>
</dbReference>
<reference evidence="4 5" key="1">
    <citation type="submission" date="2019-09" db="EMBL/GenBank/DDBJ databases">
        <title>FDA dAtabase for Regulatory Grade micrObial Sequences (FDA-ARGOS): Supporting development and validation of Infectious Disease Dx tests.</title>
        <authorList>
            <person name="Sciortino C."/>
            <person name="Tallon L."/>
            <person name="Sadzewicz L."/>
            <person name="Vavikolanu K."/>
            <person name="Mehta A."/>
            <person name="Aluvathingal J."/>
            <person name="Nadendla S."/>
            <person name="Nandy P."/>
            <person name="Geyer C."/>
            <person name="Yan Y."/>
            <person name="Sichtig H."/>
        </authorList>
    </citation>
    <scope>NUCLEOTIDE SEQUENCE [LARGE SCALE GENOMIC DNA]</scope>
    <source>
        <strain evidence="4 5">FDAARGOS_664</strain>
    </source>
</reference>
<dbReference type="RefSeq" id="WP_150374722.1">
    <property type="nucleotide sequence ID" value="NZ_CP044067.1"/>
</dbReference>
<dbReference type="GO" id="GO:0030170">
    <property type="term" value="F:pyridoxal phosphate binding"/>
    <property type="evidence" value="ECO:0007669"/>
    <property type="project" value="InterPro"/>
</dbReference>
<dbReference type="InterPro" id="IPR005814">
    <property type="entry name" value="Aminotrans_3"/>
</dbReference>
<gene>
    <name evidence="4" type="ORF">FOB72_21415</name>
</gene>
<dbReference type="AlphaFoldDB" id="A0A5P2H9A0"/>
<protein>
    <submittedName>
        <fullName evidence="4">Aminotransferase class III-fold pyridoxal phosphate-dependent enzyme</fullName>
    </submittedName>
</protein>
<dbReference type="GO" id="GO:0008483">
    <property type="term" value="F:transaminase activity"/>
    <property type="evidence" value="ECO:0007669"/>
    <property type="project" value="UniProtKB-KW"/>
</dbReference>
<dbReference type="InterPro" id="IPR015424">
    <property type="entry name" value="PyrdxlP-dep_Trfase"/>
</dbReference>
<evidence type="ECO:0000256" key="1">
    <source>
        <dbReference type="ARBA" id="ARBA00001933"/>
    </source>
</evidence>
<sequence length="443" mass="47825">MNNFAIHIDVAAIDKAVAAAAANYAERNPNSQAQYVQATEVMPGGNTRSVLFYTPFPLAIVRGEGCRLWDADGHEYLDFIAEFTAGIYGHSNPVIRAAIDGALDKGINLSGHNLLESRLARMICERFPSVDAIRFTNSGTEANLMAIATAKVHTRRAKIIVFKGGYHGGVLTFAAGGSPVNVPHEYLIANYNDLESVRTIFETYPEDVAAVVVEAMQGASGCILGKPAFLAGLREMTTAYGALLVFDEVMTSRLAPGGLQQTLGIHADLTTLGKYIGGGMSFGAFGGRRDLMDQFDPRNRAATPHAGTFNNNVLTMAAGAAGLAELYTPAAARELNAMGDQLRRELNAMCTARRVPMQFIGTGSLMNLQAGTQEIRSVSDLDPNGNILKDLFFFHMIEQGIYIARRGFIVLSLPITPRETGRMLRAVEGFIDRYESVLKPVAP</sequence>
<evidence type="ECO:0000256" key="2">
    <source>
        <dbReference type="ARBA" id="ARBA00022898"/>
    </source>
</evidence>
<dbReference type="Gene3D" id="3.40.640.10">
    <property type="entry name" value="Type I PLP-dependent aspartate aminotransferase-like (Major domain)"/>
    <property type="match status" value="1"/>
</dbReference>
<evidence type="ECO:0000256" key="3">
    <source>
        <dbReference type="RuleBase" id="RU003560"/>
    </source>
</evidence>
<comment type="cofactor">
    <cofactor evidence="1">
        <name>pyridoxal 5'-phosphate</name>
        <dbReference type="ChEBI" id="CHEBI:597326"/>
    </cofactor>
</comment>
<dbReference type="PANTHER" id="PTHR43713">
    <property type="entry name" value="GLUTAMATE-1-SEMIALDEHYDE 2,1-AMINOMUTASE"/>
    <property type="match status" value="1"/>
</dbReference>
<dbReference type="EMBL" id="CP044067">
    <property type="protein sequence ID" value="QET04661.1"/>
    <property type="molecule type" value="Genomic_DNA"/>
</dbReference>
<organism evidence="4 5">
    <name type="scientific">Cupriavidus pauculus</name>
    <dbReference type="NCBI Taxonomy" id="82633"/>
    <lineage>
        <taxon>Bacteria</taxon>
        <taxon>Pseudomonadati</taxon>
        <taxon>Pseudomonadota</taxon>
        <taxon>Betaproteobacteria</taxon>
        <taxon>Burkholderiales</taxon>
        <taxon>Burkholderiaceae</taxon>
        <taxon>Cupriavidus</taxon>
    </lineage>
</organism>
<keyword evidence="4" id="KW-0808">Transferase</keyword>
<keyword evidence="2 3" id="KW-0663">Pyridoxal phosphate</keyword>
<proteinExistence type="inferred from homology"/>
<dbReference type="PANTHER" id="PTHR43713:SF3">
    <property type="entry name" value="GLUTAMATE-1-SEMIALDEHYDE 2,1-AMINOMUTASE 1, CHLOROPLASTIC-RELATED"/>
    <property type="match status" value="1"/>
</dbReference>
<dbReference type="Gene3D" id="3.90.1150.10">
    <property type="entry name" value="Aspartate Aminotransferase, domain 1"/>
    <property type="match status" value="1"/>
</dbReference>
<name>A0A5P2H9A0_9BURK</name>
<dbReference type="Pfam" id="PF00202">
    <property type="entry name" value="Aminotran_3"/>
    <property type="match status" value="1"/>
</dbReference>